<organism evidence="1 2">
    <name type="scientific">Knipowitschia caucasica</name>
    <name type="common">Caucasian dwarf goby</name>
    <name type="synonym">Pomatoschistus caucasicus</name>
    <dbReference type="NCBI Taxonomy" id="637954"/>
    <lineage>
        <taxon>Eukaryota</taxon>
        <taxon>Metazoa</taxon>
        <taxon>Chordata</taxon>
        <taxon>Craniata</taxon>
        <taxon>Vertebrata</taxon>
        <taxon>Euteleostomi</taxon>
        <taxon>Actinopterygii</taxon>
        <taxon>Neopterygii</taxon>
        <taxon>Teleostei</taxon>
        <taxon>Neoteleostei</taxon>
        <taxon>Acanthomorphata</taxon>
        <taxon>Gobiaria</taxon>
        <taxon>Gobiiformes</taxon>
        <taxon>Gobioidei</taxon>
        <taxon>Gobiidae</taxon>
        <taxon>Gobiinae</taxon>
        <taxon>Knipowitschia</taxon>
    </lineage>
</organism>
<dbReference type="EMBL" id="OZ035840">
    <property type="protein sequence ID" value="CAL1588374.1"/>
    <property type="molecule type" value="Genomic_DNA"/>
</dbReference>
<proteinExistence type="predicted"/>
<reference evidence="1 2" key="1">
    <citation type="submission" date="2024-04" db="EMBL/GenBank/DDBJ databases">
        <authorList>
            <person name="Waldvogel A.-M."/>
            <person name="Schoenle A."/>
        </authorList>
    </citation>
    <scope>NUCLEOTIDE SEQUENCE [LARGE SCALE GENOMIC DNA]</scope>
</reference>
<gene>
    <name evidence="1" type="ORF">KC01_LOCUS18181</name>
</gene>
<evidence type="ECO:0000313" key="1">
    <source>
        <dbReference type="EMBL" id="CAL1588374.1"/>
    </source>
</evidence>
<protein>
    <submittedName>
        <fullName evidence="1">Uncharacterized protein</fullName>
    </submittedName>
</protein>
<evidence type="ECO:0000313" key="2">
    <source>
        <dbReference type="Proteomes" id="UP001497482"/>
    </source>
</evidence>
<dbReference type="Proteomes" id="UP001497482">
    <property type="component" value="Chromosome 18"/>
</dbReference>
<keyword evidence="2" id="KW-1185">Reference proteome</keyword>
<accession>A0AAV2KFL0</accession>
<dbReference type="AlphaFoldDB" id="A0AAV2KFL0"/>
<name>A0AAV2KFL0_KNICA</name>
<sequence>MNRENPPPQTVRKRADILVDIAELYWRSTPALGAKYHRVCASPPGTLVYYTSDSLWERCWRLGPGCGPEVPTYRWGCFSLFDFLHCISI</sequence>